<dbReference type="SUPFAM" id="SSF55729">
    <property type="entry name" value="Acyl-CoA N-acyltransferases (Nat)"/>
    <property type="match status" value="1"/>
</dbReference>
<feature type="domain" description="N-acetyltransferase" evidence="12">
    <location>
        <begin position="48"/>
        <end position="196"/>
    </location>
</feature>
<dbReference type="GO" id="GO:0010485">
    <property type="term" value="F:histone H4 acetyltransferase activity"/>
    <property type="evidence" value="ECO:0007669"/>
    <property type="project" value="InterPro"/>
</dbReference>
<evidence type="ECO:0000256" key="9">
    <source>
        <dbReference type="ARBA" id="ARBA00023315"/>
    </source>
</evidence>
<protein>
    <recommendedName>
        <fullName evidence="5">N-alpha-acetyltransferase 40</fullName>
        <ecNumber evidence="4">2.3.1.257</ecNumber>
    </recommendedName>
</protein>
<comment type="catalytic activity">
    <reaction evidence="11">
        <text>N-terminal L-seryl-[histone H4] + acetyl-CoA = N-terminal N(alpha)-acetyl-L-seryl-[histone H4] + CoA + H(+)</text>
        <dbReference type="Rhea" id="RHEA:50596"/>
        <dbReference type="Rhea" id="RHEA-COMP:12740"/>
        <dbReference type="Rhea" id="RHEA-COMP:12743"/>
        <dbReference type="ChEBI" id="CHEBI:15378"/>
        <dbReference type="ChEBI" id="CHEBI:57287"/>
        <dbReference type="ChEBI" id="CHEBI:57288"/>
        <dbReference type="ChEBI" id="CHEBI:64738"/>
        <dbReference type="ChEBI" id="CHEBI:83690"/>
        <dbReference type="EC" id="2.3.1.257"/>
    </reaction>
</comment>
<keyword evidence="14" id="KW-1185">Reference proteome</keyword>
<dbReference type="PROSITE" id="PS51186">
    <property type="entry name" value="GNAT"/>
    <property type="match status" value="1"/>
</dbReference>
<dbReference type="GO" id="GO:0005737">
    <property type="term" value="C:cytoplasm"/>
    <property type="evidence" value="ECO:0007669"/>
    <property type="project" value="UniProtKB-SubCell"/>
</dbReference>
<keyword evidence="8" id="KW-0539">Nucleus</keyword>
<dbReference type="GO" id="GO:0043998">
    <property type="term" value="F:histone H2A acetyltransferase activity"/>
    <property type="evidence" value="ECO:0007669"/>
    <property type="project" value="InterPro"/>
</dbReference>
<dbReference type="OMA" id="ETNVGPY"/>
<proteinExistence type="inferred from homology"/>
<evidence type="ECO:0000256" key="5">
    <source>
        <dbReference type="ARBA" id="ARBA00015043"/>
    </source>
</evidence>
<evidence type="ECO:0000256" key="10">
    <source>
        <dbReference type="ARBA" id="ARBA00047821"/>
    </source>
</evidence>
<comment type="similarity">
    <text evidence="3">Belongs to the acetyltransferase family. NAA40 subfamily.</text>
</comment>
<dbReference type="InterPro" id="IPR016181">
    <property type="entry name" value="Acyl_CoA_acyltransferase"/>
</dbReference>
<evidence type="ECO:0000256" key="8">
    <source>
        <dbReference type="ARBA" id="ARBA00023242"/>
    </source>
</evidence>
<evidence type="ECO:0000256" key="2">
    <source>
        <dbReference type="ARBA" id="ARBA00004496"/>
    </source>
</evidence>
<keyword evidence="9" id="KW-0012">Acyltransferase</keyword>
<dbReference type="CDD" id="cd04301">
    <property type="entry name" value="NAT_SF"/>
    <property type="match status" value="1"/>
</dbReference>
<dbReference type="PANTHER" id="PTHR20531">
    <property type="entry name" value="N-ALPHA-ACETYLTRANSFERASE 40"/>
    <property type="match status" value="1"/>
</dbReference>
<evidence type="ECO:0000256" key="1">
    <source>
        <dbReference type="ARBA" id="ARBA00004123"/>
    </source>
</evidence>
<comment type="subcellular location">
    <subcellularLocation>
        <location evidence="2">Cytoplasm</location>
    </subcellularLocation>
    <subcellularLocation>
        <location evidence="1">Nucleus</location>
    </subcellularLocation>
</comment>
<comment type="catalytic activity">
    <reaction evidence="10">
        <text>N-terminal L-seryl-[histone H2A] + acetyl-CoA = N-terminal N(alpha)-acetyl-L-seryl-[histone H2A] + CoA + H(+)</text>
        <dbReference type="Rhea" id="RHEA:50600"/>
        <dbReference type="Rhea" id="RHEA-COMP:12742"/>
        <dbReference type="Rhea" id="RHEA-COMP:12744"/>
        <dbReference type="ChEBI" id="CHEBI:15378"/>
        <dbReference type="ChEBI" id="CHEBI:57287"/>
        <dbReference type="ChEBI" id="CHEBI:57288"/>
        <dbReference type="ChEBI" id="CHEBI:64738"/>
        <dbReference type="ChEBI" id="CHEBI:83690"/>
        <dbReference type="EC" id="2.3.1.257"/>
    </reaction>
</comment>
<dbReference type="InParanoid" id="A0A168MDD2"/>
<name>A0A168MDD2_ABSGL</name>
<gene>
    <name evidence="13" type="primary">ABSGL_03864.1 scaffold 4679</name>
</gene>
<dbReference type="InterPro" id="IPR000182">
    <property type="entry name" value="GNAT_dom"/>
</dbReference>
<dbReference type="Proteomes" id="UP000078561">
    <property type="component" value="Unassembled WGS sequence"/>
</dbReference>
<sequence>MPMPTEKLNAINSEPSLVAFLNPPLVYNQDITIDYYHADTLPPALVSWTFELVKTNLYHLYVRSNDGWDEAGKRAELYAPEARYLIARSTTDPADLKGFLMFQMVQEETMDDDYMADVAYCYELQVAENARNQGLGEHLMRLLCQIGLHWQLEKVMLTVFKENKGAMRFYTKKMGFELDEISPGACLSPRKAKRFDYEILSKPC</sequence>
<evidence type="ECO:0000256" key="4">
    <source>
        <dbReference type="ARBA" id="ARBA00012950"/>
    </source>
</evidence>
<dbReference type="GO" id="GO:0005634">
    <property type="term" value="C:nucleus"/>
    <property type="evidence" value="ECO:0007669"/>
    <property type="project" value="UniProtKB-SubCell"/>
</dbReference>
<dbReference type="STRING" id="4829.A0A168MDD2"/>
<reference evidence="13" key="1">
    <citation type="submission" date="2016-04" db="EMBL/GenBank/DDBJ databases">
        <authorList>
            <person name="Evans L.H."/>
            <person name="Alamgir A."/>
            <person name="Owens N."/>
            <person name="Weber N.D."/>
            <person name="Virtaneva K."/>
            <person name="Barbian K."/>
            <person name="Babar A."/>
            <person name="Rosenke K."/>
        </authorList>
    </citation>
    <scope>NUCLEOTIDE SEQUENCE [LARGE SCALE GENOMIC DNA]</scope>
    <source>
        <strain evidence="13">CBS 101.48</strain>
    </source>
</reference>
<dbReference type="EMBL" id="LT552064">
    <property type="protein sequence ID" value="SAL98335.1"/>
    <property type="molecule type" value="Genomic_DNA"/>
</dbReference>
<dbReference type="PANTHER" id="PTHR20531:SF1">
    <property type="entry name" value="N-ALPHA-ACETYLTRANSFERASE 40"/>
    <property type="match status" value="1"/>
</dbReference>
<keyword evidence="7" id="KW-0808">Transferase</keyword>
<keyword evidence="6" id="KW-0963">Cytoplasm</keyword>
<evidence type="ECO:0000256" key="6">
    <source>
        <dbReference type="ARBA" id="ARBA00022490"/>
    </source>
</evidence>
<evidence type="ECO:0000259" key="12">
    <source>
        <dbReference type="PROSITE" id="PS51186"/>
    </source>
</evidence>
<organism evidence="13">
    <name type="scientific">Absidia glauca</name>
    <name type="common">Pin mould</name>
    <dbReference type="NCBI Taxonomy" id="4829"/>
    <lineage>
        <taxon>Eukaryota</taxon>
        <taxon>Fungi</taxon>
        <taxon>Fungi incertae sedis</taxon>
        <taxon>Mucoromycota</taxon>
        <taxon>Mucoromycotina</taxon>
        <taxon>Mucoromycetes</taxon>
        <taxon>Mucorales</taxon>
        <taxon>Cunninghamellaceae</taxon>
        <taxon>Absidia</taxon>
    </lineage>
</organism>
<dbReference type="Pfam" id="PF00583">
    <property type="entry name" value="Acetyltransf_1"/>
    <property type="match status" value="1"/>
</dbReference>
<dbReference type="InterPro" id="IPR039949">
    <property type="entry name" value="NAA40"/>
</dbReference>
<accession>A0A168MDD2</accession>
<dbReference type="EC" id="2.3.1.257" evidence="4"/>
<evidence type="ECO:0000256" key="3">
    <source>
        <dbReference type="ARBA" id="ARBA00008870"/>
    </source>
</evidence>
<evidence type="ECO:0000256" key="11">
    <source>
        <dbReference type="ARBA" id="ARBA00049524"/>
    </source>
</evidence>
<evidence type="ECO:0000313" key="13">
    <source>
        <dbReference type="EMBL" id="SAL98335.1"/>
    </source>
</evidence>
<evidence type="ECO:0000313" key="14">
    <source>
        <dbReference type="Proteomes" id="UP000078561"/>
    </source>
</evidence>
<dbReference type="GO" id="GO:1990189">
    <property type="term" value="F:protein N-terminal-serine acetyltransferase activity"/>
    <property type="evidence" value="ECO:0007669"/>
    <property type="project" value="UniProtKB-EC"/>
</dbReference>
<dbReference type="OrthoDB" id="424551at2759"/>
<evidence type="ECO:0000256" key="7">
    <source>
        <dbReference type="ARBA" id="ARBA00022679"/>
    </source>
</evidence>
<dbReference type="Gene3D" id="3.40.630.30">
    <property type="match status" value="1"/>
</dbReference>
<dbReference type="AlphaFoldDB" id="A0A168MDD2"/>
<dbReference type="FunCoup" id="A0A168MDD2">
    <property type="interactions" value="807"/>
</dbReference>